<dbReference type="PANTHER" id="PTHR35526:SF3">
    <property type="entry name" value="ANTI-SIGMA-F FACTOR RSBW"/>
    <property type="match status" value="1"/>
</dbReference>
<feature type="domain" description="MEDS" evidence="3">
    <location>
        <begin position="14"/>
        <end position="157"/>
    </location>
</feature>
<protein>
    <submittedName>
        <fullName evidence="4">Histidine kinase-like protein</fullName>
    </submittedName>
</protein>
<dbReference type="Gene3D" id="3.30.565.10">
    <property type="entry name" value="Histidine kinase-like ATPase, C-terminal domain"/>
    <property type="match status" value="1"/>
</dbReference>
<accession>A0A542ZNI2</accession>
<dbReference type="PANTHER" id="PTHR35526">
    <property type="entry name" value="ANTI-SIGMA-F FACTOR RSBW-RELATED"/>
    <property type="match status" value="1"/>
</dbReference>
<sequence length="317" mass="34010">MHPTGDWTGKAFAHEAFLYSSDEEAVARCVPFVQEGLDRGEPVIVVASEAVREALLAHLGDEAGRLAVVAASEGWWQGGFGTLAAYDRDLQQLRANGTPWRLIGEPTWLALPDGRVWSRFEAVANDAYADLPYYSLCLHDTRRLAPDVLEAVLRSHPMTWGGTEPVASPTYEDTATFLRQAEPAWTERPAGALVRQVGDARQARALVGEVLGGEQAGEVGGLAGEREQDALIAVNELVSNALRAAGSAEVSTWREDGCRVWEVADSGPGFHAATAGYVPPADDLDCGRGLWLARGLASDATVRATGEGAAIRLFFRD</sequence>
<dbReference type="NCBIfam" id="NF041045">
    <property type="entry name" value="RsbA_anti_sig"/>
    <property type="match status" value="1"/>
</dbReference>
<dbReference type="InterPro" id="IPR036890">
    <property type="entry name" value="HATPase_C_sf"/>
</dbReference>
<evidence type="ECO:0000256" key="1">
    <source>
        <dbReference type="ARBA" id="ARBA00022527"/>
    </source>
</evidence>
<keyword evidence="4" id="KW-0418">Kinase</keyword>
<dbReference type="InterPro" id="IPR025847">
    <property type="entry name" value="MEDS_domain"/>
</dbReference>
<dbReference type="InterPro" id="IPR003594">
    <property type="entry name" value="HATPase_dom"/>
</dbReference>
<dbReference type="AlphaFoldDB" id="A0A542ZNI2"/>
<dbReference type="Pfam" id="PF13581">
    <property type="entry name" value="HATPase_c_2"/>
    <property type="match status" value="1"/>
</dbReference>
<dbReference type="GO" id="GO:0004674">
    <property type="term" value="F:protein serine/threonine kinase activity"/>
    <property type="evidence" value="ECO:0007669"/>
    <property type="project" value="UniProtKB-KW"/>
</dbReference>
<feature type="domain" description="Histidine kinase/HSP90-like ATPase" evidence="2">
    <location>
        <begin position="218"/>
        <end position="313"/>
    </location>
</feature>
<comment type="caution">
    <text evidence="4">The sequence shown here is derived from an EMBL/GenBank/DDBJ whole genome shotgun (WGS) entry which is preliminary data.</text>
</comment>
<keyword evidence="1" id="KW-0723">Serine/threonine-protein kinase</keyword>
<reference evidence="4 5" key="1">
    <citation type="submission" date="2019-06" db="EMBL/GenBank/DDBJ databases">
        <title>Sequencing the genomes of 1000 actinobacteria strains.</title>
        <authorList>
            <person name="Klenk H.-P."/>
        </authorList>
    </citation>
    <scope>NUCLEOTIDE SEQUENCE [LARGE SCALE GENOMIC DNA]</scope>
    <source>
        <strain evidence="4 5">DSM 18082</strain>
    </source>
</reference>
<dbReference type="InterPro" id="IPR047718">
    <property type="entry name" value="RsbA-like_anti_sig"/>
</dbReference>
<evidence type="ECO:0000313" key="4">
    <source>
        <dbReference type="EMBL" id="TQL61857.1"/>
    </source>
</evidence>
<dbReference type="InterPro" id="IPR050267">
    <property type="entry name" value="Anti-sigma-factor_SerPK"/>
</dbReference>
<dbReference type="CDD" id="cd16936">
    <property type="entry name" value="HATPase_RsbW-like"/>
    <property type="match status" value="1"/>
</dbReference>
<evidence type="ECO:0000259" key="3">
    <source>
        <dbReference type="Pfam" id="PF14417"/>
    </source>
</evidence>
<organism evidence="4 5">
    <name type="scientific">Oryzihumus leptocrescens</name>
    <dbReference type="NCBI Taxonomy" id="297536"/>
    <lineage>
        <taxon>Bacteria</taxon>
        <taxon>Bacillati</taxon>
        <taxon>Actinomycetota</taxon>
        <taxon>Actinomycetes</taxon>
        <taxon>Micrococcales</taxon>
        <taxon>Intrasporangiaceae</taxon>
        <taxon>Oryzihumus</taxon>
    </lineage>
</organism>
<dbReference type="EMBL" id="VFOQ01000001">
    <property type="protein sequence ID" value="TQL61857.1"/>
    <property type="molecule type" value="Genomic_DNA"/>
</dbReference>
<keyword evidence="5" id="KW-1185">Reference proteome</keyword>
<dbReference type="SUPFAM" id="SSF55874">
    <property type="entry name" value="ATPase domain of HSP90 chaperone/DNA topoisomerase II/histidine kinase"/>
    <property type="match status" value="1"/>
</dbReference>
<name>A0A542ZNI2_9MICO</name>
<evidence type="ECO:0000259" key="2">
    <source>
        <dbReference type="Pfam" id="PF13581"/>
    </source>
</evidence>
<proteinExistence type="predicted"/>
<dbReference type="Pfam" id="PF14417">
    <property type="entry name" value="MEDS"/>
    <property type="match status" value="1"/>
</dbReference>
<dbReference type="Proteomes" id="UP000319514">
    <property type="component" value="Unassembled WGS sequence"/>
</dbReference>
<dbReference type="OrthoDB" id="4088450at2"/>
<keyword evidence="4" id="KW-0808">Transferase</keyword>
<gene>
    <name evidence="4" type="ORF">FB474_3277</name>
</gene>
<evidence type="ECO:0000313" key="5">
    <source>
        <dbReference type="Proteomes" id="UP000319514"/>
    </source>
</evidence>